<feature type="domain" description="DinB-like" evidence="1">
    <location>
        <begin position="15"/>
        <end position="144"/>
    </location>
</feature>
<sequence>MDKQFDTILKNRIIFQRILENTPREQLFAIPQGFRNNIWWNIAHTMVTQQLLVYKLSGKEFTIETELVDKYRKGTAPTEEPSLQEIEKVNNYLIDTVEQMKVDFQSGKFQNFDSYMTTPKVGLDSVEDAITFMVFHEGIHLGAILALQKAVAS</sequence>
<reference evidence="2 3" key="1">
    <citation type="submission" date="2022-05" db="EMBL/GenBank/DDBJ databases">
        <authorList>
            <person name="Park J.-S."/>
        </authorList>
    </citation>
    <scope>NUCLEOTIDE SEQUENCE [LARGE SCALE GENOMIC DNA]</scope>
    <source>
        <strain evidence="2 3">2012CJ35-5</strain>
    </source>
</reference>
<dbReference type="SUPFAM" id="SSF109854">
    <property type="entry name" value="DinB/YfiT-like putative metalloenzymes"/>
    <property type="match status" value="1"/>
</dbReference>
<dbReference type="EMBL" id="JAMFMA010000002">
    <property type="protein sequence ID" value="MCL6274070.1"/>
    <property type="molecule type" value="Genomic_DNA"/>
</dbReference>
<accession>A0ABT0PRR0</accession>
<dbReference type="Gene3D" id="1.20.120.450">
    <property type="entry name" value="dinb family like domain"/>
    <property type="match status" value="1"/>
</dbReference>
<comment type="caution">
    <text evidence="2">The sequence shown here is derived from an EMBL/GenBank/DDBJ whole genome shotgun (WGS) entry which is preliminary data.</text>
</comment>
<evidence type="ECO:0000313" key="2">
    <source>
        <dbReference type="EMBL" id="MCL6274070.1"/>
    </source>
</evidence>
<dbReference type="Proteomes" id="UP001203607">
    <property type="component" value="Unassembled WGS sequence"/>
</dbReference>
<gene>
    <name evidence="2" type="ORF">M3P19_08615</name>
</gene>
<name>A0ABT0PRR0_9FLAO</name>
<keyword evidence="3" id="KW-1185">Reference proteome</keyword>
<protein>
    <submittedName>
        <fullName evidence="2">DinB family protein</fullName>
    </submittedName>
</protein>
<dbReference type="RefSeq" id="WP_249657259.1">
    <property type="nucleotide sequence ID" value="NZ_JAMFMA010000002.1"/>
</dbReference>
<dbReference type="InterPro" id="IPR024775">
    <property type="entry name" value="DinB-like"/>
</dbReference>
<dbReference type="InterPro" id="IPR034660">
    <property type="entry name" value="DinB/YfiT-like"/>
</dbReference>
<dbReference type="Pfam" id="PF12867">
    <property type="entry name" value="DinB_2"/>
    <property type="match status" value="1"/>
</dbReference>
<proteinExistence type="predicted"/>
<evidence type="ECO:0000313" key="3">
    <source>
        <dbReference type="Proteomes" id="UP001203607"/>
    </source>
</evidence>
<evidence type="ECO:0000259" key="1">
    <source>
        <dbReference type="Pfam" id="PF12867"/>
    </source>
</evidence>
<organism evidence="2 3">
    <name type="scientific">Flagellimonas spongiicola</name>
    <dbReference type="NCBI Taxonomy" id="2942208"/>
    <lineage>
        <taxon>Bacteria</taxon>
        <taxon>Pseudomonadati</taxon>
        <taxon>Bacteroidota</taxon>
        <taxon>Flavobacteriia</taxon>
        <taxon>Flavobacteriales</taxon>
        <taxon>Flavobacteriaceae</taxon>
        <taxon>Flagellimonas</taxon>
    </lineage>
</organism>